<feature type="compositionally biased region" description="Polar residues" evidence="1">
    <location>
        <begin position="33"/>
        <end position="45"/>
    </location>
</feature>
<sequence>MGLRSASAPPEPRCPVNKPPNGSSPSRRRACSSWDSAATGGSPTTPEARFSLFTVTSVNYPLLPSNHNCSPPIPSGSVSIFAQQLLITTRIVQQLITTGLPPRYGPPENENLKWGKCNKWST</sequence>
<dbReference type="Proteomes" id="UP000673691">
    <property type="component" value="Unassembled WGS sequence"/>
</dbReference>
<evidence type="ECO:0000313" key="2">
    <source>
        <dbReference type="EMBL" id="KAG5462720.1"/>
    </source>
</evidence>
<dbReference type="EMBL" id="JAEFCI010001719">
    <property type="protein sequence ID" value="KAG5462720.1"/>
    <property type="molecule type" value="Genomic_DNA"/>
</dbReference>
<protein>
    <submittedName>
        <fullName evidence="2">Uncharacterized protein</fullName>
    </submittedName>
</protein>
<gene>
    <name evidence="2" type="ORF">BJ554DRAFT_3876</name>
</gene>
<keyword evidence="3" id="KW-1185">Reference proteome</keyword>
<reference evidence="2 3" key="1">
    <citation type="journal article" name="Sci. Rep.">
        <title>Genome-scale phylogenetic analyses confirm Olpidium as the closest living zoosporic fungus to the non-flagellated, terrestrial fungi.</title>
        <authorList>
            <person name="Chang Y."/>
            <person name="Rochon D."/>
            <person name="Sekimoto S."/>
            <person name="Wang Y."/>
            <person name="Chovatia M."/>
            <person name="Sandor L."/>
            <person name="Salamov A."/>
            <person name="Grigoriev I.V."/>
            <person name="Stajich J.E."/>
            <person name="Spatafora J.W."/>
        </authorList>
    </citation>
    <scope>NUCLEOTIDE SEQUENCE [LARGE SCALE GENOMIC DNA]</scope>
    <source>
        <strain evidence="2">S191</strain>
    </source>
</reference>
<name>A0A8H8A0K2_9FUNG</name>
<accession>A0A8H8A0K2</accession>
<evidence type="ECO:0000256" key="1">
    <source>
        <dbReference type="SAM" id="MobiDB-lite"/>
    </source>
</evidence>
<evidence type="ECO:0000313" key="3">
    <source>
        <dbReference type="Proteomes" id="UP000673691"/>
    </source>
</evidence>
<feature type="region of interest" description="Disordered" evidence="1">
    <location>
        <begin position="1"/>
        <end position="46"/>
    </location>
</feature>
<organism evidence="2 3">
    <name type="scientific">Olpidium bornovanus</name>
    <dbReference type="NCBI Taxonomy" id="278681"/>
    <lineage>
        <taxon>Eukaryota</taxon>
        <taxon>Fungi</taxon>
        <taxon>Fungi incertae sedis</taxon>
        <taxon>Olpidiomycota</taxon>
        <taxon>Olpidiomycotina</taxon>
        <taxon>Olpidiomycetes</taxon>
        <taxon>Olpidiales</taxon>
        <taxon>Olpidiaceae</taxon>
        <taxon>Olpidium</taxon>
    </lineage>
</organism>
<comment type="caution">
    <text evidence="2">The sequence shown here is derived from an EMBL/GenBank/DDBJ whole genome shotgun (WGS) entry which is preliminary data.</text>
</comment>
<proteinExistence type="predicted"/>
<dbReference type="AlphaFoldDB" id="A0A8H8A0K2"/>